<keyword evidence="1" id="KW-0175">Coiled coil</keyword>
<dbReference type="EMBL" id="JAEUAW010000003">
    <property type="protein sequence ID" value="MBW9092940.1"/>
    <property type="molecule type" value="Genomic_DNA"/>
</dbReference>
<dbReference type="RefSeq" id="WP_220299674.1">
    <property type="nucleotide sequence ID" value="NZ_JAEUAW010000003.1"/>
</dbReference>
<evidence type="ECO:0000313" key="5">
    <source>
        <dbReference type="EMBL" id="MBW9092940.1"/>
    </source>
</evidence>
<dbReference type="Pfam" id="PF14257">
    <property type="entry name" value="DUF4349"/>
    <property type="match status" value="1"/>
</dbReference>
<name>A0ABS7HKH4_9MICO</name>
<feature type="compositionally biased region" description="Basic and acidic residues" evidence="2">
    <location>
        <begin position="388"/>
        <end position="399"/>
    </location>
</feature>
<feature type="transmembrane region" description="Helical" evidence="3">
    <location>
        <begin position="342"/>
        <end position="367"/>
    </location>
</feature>
<evidence type="ECO:0000256" key="3">
    <source>
        <dbReference type="SAM" id="Phobius"/>
    </source>
</evidence>
<reference evidence="5 6" key="1">
    <citation type="journal article" date="2021" name="MBio">
        <title>Poor Competitiveness of Bradyrhizobium in Pigeon Pea Root Colonization in Indian Soils.</title>
        <authorList>
            <person name="Chalasani D."/>
            <person name="Basu A."/>
            <person name="Pullabhotla S.V.S.R.N."/>
            <person name="Jorrin B."/>
            <person name="Neal A.L."/>
            <person name="Poole P.S."/>
            <person name="Podile A.R."/>
            <person name="Tkacz A."/>
        </authorList>
    </citation>
    <scope>NUCLEOTIDE SEQUENCE [LARGE SCALE GENOMIC DNA]</scope>
    <source>
        <strain evidence="5 6">HU14</strain>
    </source>
</reference>
<evidence type="ECO:0000313" key="6">
    <source>
        <dbReference type="Proteomes" id="UP001196843"/>
    </source>
</evidence>
<evidence type="ECO:0000259" key="4">
    <source>
        <dbReference type="Pfam" id="PF14257"/>
    </source>
</evidence>
<comment type="caution">
    <text evidence="5">The sequence shown here is derived from an EMBL/GenBank/DDBJ whole genome shotgun (WGS) entry which is preliminary data.</text>
</comment>
<feature type="region of interest" description="Disordered" evidence="2">
    <location>
        <begin position="379"/>
        <end position="399"/>
    </location>
</feature>
<feature type="region of interest" description="Disordered" evidence="2">
    <location>
        <begin position="81"/>
        <end position="132"/>
    </location>
</feature>
<keyword evidence="3" id="KW-0812">Transmembrane</keyword>
<sequence>MNTQPRDPQGAASLPELSPQRIDEIEDALFADIARERSRATAQRRRRGRYWIAGGAAAAVIVVAAVIAPSVGTLVSPTGTADGSAVAPAAPDTGAADSTAESSAGSRDSAPLVGGADSAGGASDSAAQSSGRDIVTTASATVTVDDVNAAARSVAGTAESHGGYVESMSIGTDGTVQPVEPMQGDTLGGVVAPDVMPYPVPTDGAWITVRVPADELPAVLGSLDDLGTVTATDVSRQDVTAQTVDLQARIDAAQASVDRLTALMAQAQSVSDLIAAESALSERQALLESYQQQLKMLDDQVATSTLSVTLTPDIQPVEADPAGFGDGLAAGWNGLVATLNGIVVALGFLIPWIAVAAVAALIVWLIVRTVRRRRAARSAGTPEAAASLDERRSDDEHQD</sequence>
<evidence type="ECO:0000256" key="2">
    <source>
        <dbReference type="SAM" id="MobiDB-lite"/>
    </source>
</evidence>
<feature type="domain" description="DUF4349" evidence="4">
    <location>
        <begin position="205"/>
        <end position="364"/>
    </location>
</feature>
<accession>A0ABS7HKH4</accession>
<dbReference type="Proteomes" id="UP001196843">
    <property type="component" value="Unassembled WGS sequence"/>
</dbReference>
<keyword evidence="3" id="KW-0472">Membrane</keyword>
<feature type="compositionally biased region" description="Low complexity" evidence="2">
    <location>
        <begin position="114"/>
        <end position="132"/>
    </location>
</feature>
<evidence type="ECO:0000256" key="1">
    <source>
        <dbReference type="SAM" id="Coils"/>
    </source>
</evidence>
<organism evidence="5 6">
    <name type="scientific">Microbacterium jejuense</name>
    <dbReference type="NCBI Taxonomy" id="1263637"/>
    <lineage>
        <taxon>Bacteria</taxon>
        <taxon>Bacillati</taxon>
        <taxon>Actinomycetota</taxon>
        <taxon>Actinomycetes</taxon>
        <taxon>Micrococcales</taxon>
        <taxon>Microbacteriaceae</taxon>
        <taxon>Microbacterium</taxon>
    </lineage>
</organism>
<keyword evidence="6" id="KW-1185">Reference proteome</keyword>
<proteinExistence type="predicted"/>
<dbReference type="InterPro" id="IPR025645">
    <property type="entry name" value="DUF4349"/>
</dbReference>
<feature type="coiled-coil region" evidence="1">
    <location>
        <begin position="250"/>
        <end position="300"/>
    </location>
</feature>
<keyword evidence="3" id="KW-1133">Transmembrane helix</keyword>
<feature type="compositionally biased region" description="Low complexity" evidence="2">
    <location>
        <begin position="84"/>
        <end position="100"/>
    </location>
</feature>
<gene>
    <name evidence="5" type="ORF">JNB62_04505</name>
</gene>
<feature type="transmembrane region" description="Helical" evidence="3">
    <location>
        <begin position="50"/>
        <end position="68"/>
    </location>
</feature>
<protein>
    <submittedName>
        <fullName evidence="5">DUF4349 domain-containing protein</fullName>
    </submittedName>
</protein>